<dbReference type="Pfam" id="PF03184">
    <property type="entry name" value="DDE_1"/>
    <property type="match status" value="1"/>
</dbReference>
<dbReference type="EMBL" id="HACM01006802">
    <property type="protein sequence ID" value="CRZ07244.1"/>
    <property type="molecule type" value="Transcribed_RNA"/>
</dbReference>
<feature type="domain" description="DDE-1" evidence="1">
    <location>
        <begin position="34"/>
        <end position="215"/>
    </location>
</feature>
<proteinExistence type="predicted"/>
<dbReference type="InterPro" id="IPR004875">
    <property type="entry name" value="DDE_SF_endonuclease_dom"/>
</dbReference>
<protein>
    <recommendedName>
        <fullName evidence="1">DDE-1 domain-containing protein</fullName>
    </recommendedName>
</protein>
<dbReference type="GO" id="GO:0003676">
    <property type="term" value="F:nucleic acid binding"/>
    <property type="evidence" value="ECO:0007669"/>
    <property type="project" value="InterPro"/>
</dbReference>
<organism evidence="2">
    <name type="scientific">Spongospora subterranea</name>
    <dbReference type="NCBI Taxonomy" id="70186"/>
    <lineage>
        <taxon>Eukaryota</taxon>
        <taxon>Sar</taxon>
        <taxon>Rhizaria</taxon>
        <taxon>Endomyxa</taxon>
        <taxon>Phytomyxea</taxon>
        <taxon>Plasmodiophorida</taxon>
        <taxon>Plasmodiophoridae</taxon>
        <taxon>Spongospora</taxon>
    </lineage>
</organism>
<evidence type="ECO:0000313" key="2">
    <source>
        <dbReference type="EMBL" id="CRZ07244.1"/>
    </source>
</evidence>
<reference evidence="2" key="1">
    <citation type="submission" date="2015-04" db="EMBL/GenBank/DDBJ databases">
        <title>The genome sequence of the plant pathogenic Rhizarian Plasmodiophora brassicae reveals insights in its biotrophic life cycle and the origin of chitin synthesis.</title>
        <authorList>
            <person name="Schwelm A."/>
            <person name="Fogelqvist J."/>
            <person name="Knaust A."/>
            <person name="Julke S."/>
            <person name="Lilja T."/>
            <person name="Dhandapani V."/>
            <person name="Bonilla-Rosso G."/>
            <person name="Karlsson M."/>
            <person name="Shevchenko A."/>
            <person name="Choi S.R."/>
            <person name="Kim H.G."/>
            <person name="Park J.Y."/>
            <person name="Lim Y.P."/>
            <person name="Ludwig-Muller J."/>
            <person name="Dixelius C."/>
        </authorList>
    </citation>
    <scope>NUCLEOTIDE SEQUENCE</scope>
    <source>
        <tissue evidence="2">Potato root galls</tissue>
    </source>
</reference>
<sequence>MDETFLQFYSSDRLLVPTGTKRVGTLVPVENEKKGVTVAVSASLLASRLLPPFIIDTGVFGADLMKHWSHYNKSKILFNNTFWMTHYVFILYSTWISNTFPDSKTLLIVDRSTTHFGPLITEWLENNHSSTGGKVWIEYISEGMTSILQVCDIAINKPLKAHVHKAYFDFRLQAIQNLTAKQLTDSVFTVPRENLFEMIENAFELINQQNYRRQWIADAFEKCGQNPWVEGDSKFEAHLASLNENCVYQHMKEGNQTLKLF</sequence>
<dbReference type="AlphaFoldDB" id="A0A0H5RF35"/>
<name>A0A0H5RF35_9EUKA</name>
<evidence type="ECO:0000259" key="1">
    <source>
        <dbReference type="Pfam" id="PF03184"/>
    </source>
</evidence>
<accession>A0A0H5RF35</accession>